<proteinExistence type="predicted"/>
<evidence type="ECO:0000313" key="2">
    <source>
        <dbReference type="Proteomes" id="UP000326198"/>
    </source>
</evidence>
<accession>A0A5N7BDM8</accession>
<dbReference type="Proteomes" id="UP000326198">
    <property type="component" value="Unassembled WGS sequence"/>
</dbReference>
<keyword evidence="2" id="KW-1185">Reference proteome</keyword>
<organism evidence="1 2">
    <name type="scientific">Aspergillus bertholletiae</name>
    <dbReference type="NCBI Taxonomy" id="1226010"/>
    <lineage>
        <taxon>Eukaryota</taxon>
        <taxon>Fungi</taxon>
        <taxon>Dikarya</taxon>
        <taxon>Ascomycota</taxon>
        <taxon>Pezizomycotina</taxon>
        <taxon>Eurotiomycetes</taxon>
        <taxon>Eurotiomycetidae</taxon>
        <taxon>Eurotiales</taxon>
        <taxon>Aspergillaceae</taxon>
        <taxon>Aspergillus</taxon>
        <taxon>Aspergillus subgen. Circumdati</taxon>
    </lineage>
</organism>
<reference evidence="1 2" key="1">
    <citation type="submission" date="2019-04" db="EMBL/GenBank/DDBJ databases">
        <title>Friends and foes A comparative genomics studyof 23 Aspergillus species from section Flavi.</title>
        <authorList>
            <consortium name="DOE Joint Genome Institute"/>
            <person name="Kjaerbolling I."/>
            <person name="Vesth T."/>
            <person name="Frisvad J.C."/>
            <person name="Nybo J.L."/>
            <person name="Theobald S."/>
            <person name="Kildgaard S."/>
            <person name="Isbrandt T."/>
            <person name="Kuo A."/>
            <person name="Sato A."/>
            <person name="Lyhne E.K."/>
            <person name="Kogle M.E."/>
            <person name="Wiebenga A."/>
            <person name="Kun R.S."/>
            <person name="Lubbers R.J."/>
            <person name="Makela M.R."/>
            <person name="Barry K."/>
            <person name="Chovatia M."/>
            <person name="Clum A."/>
            <person name="Daum C."/>
            <person name="Haridas S."/>
            <person name="He G."/>
            <person name="LaButti K."/>
            <person name="Lipzen A."/>
            <person name="Mondo S."/>
            <person name="Riley R."/>
            <person name="Salamov A."/>
            <person name="Simmons B.A."/>
            <person name="Magnuson J.K."/>
            <person name="Henrissat B."/>
            <person name="Mortensen U.H."/>
            <person name="Larsen T.O."/>
            <person name="Devries R.P."/>
            <person name="Grigoriev I.V."/>
            <person name="Machida M."/>
            <person name="Baker S.E."/>
            <person name="Andersen M.R."/>
        </authorList>
    </citation>
    <scope>NUCLEOTIDE SEQUENCE [LARGE SCALE GENOMIC DNA]</scope>
    <source>
        <strain evidence="1 2">IBT 29228</strain>
    </source>
</reference>
<gene>
    <name evidence="1" type="ORF">BDV26DRAFT_156018</name>
</gene>
<protein>
    <submittedName>
        <fullName evidence="1">Uncharacterized protein</fullName>
    </submittedName>
</protein>
<evidence type="ECO:0000313" key="1">
    <source>
        <dbReference type="EMBL" id="KAE8379707.1"/>
    </source>
</evidence>
<dbReference type="AlphaFoldDB" id="A0A5N7BDM8"/>
<name>A0A5N7BDM8_9EURO</name>
<sequence length="88" mass="9870">MLVAEMRMNSLKYCVFVAAPCHSVRSSGIPHFHMFADTNVFQTHMASDDQNSMQTIPPSNLAGYLLLESLRQKLPNSLLASFPHPDQH</sequence>
<dbReference type="EMBL" id="ML736190">
    <property type="protein sequence ID" value="KAE8379707.1"/>
    <property type="molecule type" value="Genomic_DNA"/>
</dbReference>